<dbReference type="InterPro" id="IPR007691">
    <property type="entry name" value="LpxD"/>
</dbReference>
<dbReference type="Proteomes" id="UP000199073">
    <property type="component" value="Unassembled WGS sequence"/>
</dbReference>
<dbReference type="AlphaFoldDB" id="A0A1H0P2P2"/>
<comment type="function">
    <text evidence="7">Catalyzes the N-acylation of UDP-3-O-acylglucosamine using 3-hydroxyacyl-ACP as the acyl donor. Is involved in the biosynthesis of lipid A, a phosphorylated glycolipid that anchors the lipopolysaccharide to the outer membrane of the cell.</text>
</comment>
<evidence type="ECO:0000256" key="4">
    <source>
        <dbReference type="ARBA" id="ARBA00022737"/>
    </source>
</evidence>
<dbReference type="InterPro" id="IPR020573">
    <property type="entry name" value="UDP_GlcNAc_AcTrfase_non-rep"/>
</dbReference>
<dbReference type="NCBIfam" id="TIGR01853">
    <property type="entry name" value="lipid_A_lpxD"/>
    <property type="match status" value="1"/>
</dbReference>
<dbReference type="PANTHER" id="PTHR43378">
    <property type="entry name" value="UDP-3-O-ACYLGLUCOSAMINE N-ACYLTRANSFERASE"/>
    <property type="match status" value="1"/>
</dbReference>
<evidence type="ECO:0000256" key="1">
    <source>
        <dbReference type="ARBA" id="ARBA00022516"/>
    </source>
</evidence>
<dbReference type="Pfam" id="PF00132">
    <property type="entry name" value="Hexapep"/>
    <property type="match status" value="2"/>
</dbReference>
<dbReference type="CDD" id="cd03352">
    <property type="entry name" value="LbH_LpxD"/>
    <property type="match status" value="1"/>
</dbReference>
<dbReference type="SUPFAM" id="SSF51161">
    <property type="entry name" value="Trimeric LpxA-like enzymes"/>
    <property type="match status" value="1"/>
</dbReference>
<evidence type="ECO:0000313" key="10">
    <source>
        <dbReference type="Proteomes" id="UP000199073"/>
    </source>
</evidence>
<dbReference type="InterPro" id="IPR001451">
    <property type="entry name" value="Hexapep"/>
</dbReference>
<dbReference type="PANTHER" id="PTHR43378:SF2">
    <property type="entry name" value="UDP-3-O-ACYLGLUCOSAMINE N-ACYLTRANSFERASE 1, MITOCHONDRIAL-RELATED"/>
    <property type="match status" value="1"/>
</dbReference>
<dbReference type="Gene3D" id="2.160.10.10">
    <property type="entry name" value="Hexapeptide repeat proteins"/>
    <property type="match status" value="1"/>
</dbReference>
<name>A0A1H0P2P2_9BACT</name>
<dbReference type="UniPathway" id="UPA00973"/>
<dbReference type="EMBL" id="FNJI01000008">
    <property type="protein sequence ID" value="SDO98998.1"/>
    <property type="molecule type" value="Genomic_DNA"/>
</dbReference>
<accession>A0A1H0P2P2</accession>
<evidence type="ECO:0000256" key="6">
    <source>
        <dbReference type="ARBA" id="ARBA00023315"/>
    </source>
</evidence>
<dbReference type="HAMAP" id="MF_00523">
    <property type="entry name" value="LpxD"/>
    <property type="match status" value="1"/>
</dbReference>
<sequence>MDQKEITVEALADLVGGRVVGNGAKKITGFAPIETAGLDDVTFLADKKRLSLLADKEFDTVIVPHDVEEAFGKILIQVRNPYLAVALIHNYFLEKPFVAKGVHPRAFVGEGSRLGKEVTVAPMAVIGDNVTIGERVLIESGAVIGDNVSIGDDTVIHANVTVYKECVIGNRVSIHSGTVVGSDGYGYATDEKGEHVKRPQTGIVRIGDDVEIGANACIDRAAYGETHIKAGGKIDNLVHVAHNVVVGENCLLVAQTGIAGSTTLGRNVVMGGQSASSGHIHIGDRVMIAGRGAVHNDQPDGALLGGTPAIDFKQWAKASAVFNKLPALQAAVRKNSKAIKQLQGSVDGEDNKGESGK</sequence>
<evidence type="ECO:0000256" key="7">
    <source>
        <dbReference type="HAMAP-Rule" id="MF_00523"/>
    </source>
</evidence>
<dbReference type="OrthoDB" id="9784739at2"/>
<evidence type="ECO:0000256" key="5">
    <source>
        <dbReference type="ARBA" id="ARBA00023098"/>
    </source>
</evidence>
<keyword evidence="6 7" id="KW-0012">Acyltransferase</keyword>
<keyword evidence="4 7" id="KW-0677">Repeat</keyword>
<keyword evidence="10" id="KW-1185">Reference proteome</keyword>
<dbReference type="InterPro" id="IPR018357">
    <property type="entry name" value="Hexapep_transf_CS"/>
</dbReference>
<feature type="domain" description="UDP-3-O-[3-hydroxymyristoyl] glucosamine N-acyltransferase non-repeat region" evidence="8">
    <location>
        <begin position="26"/>
        <end position="89"/>
    </location>
</feature>
<evidence type="ECO:0000256" key="2">
    <source>
        <dbReference type="ARBA" id="ARBA00022556"/>
    </source>
</evidence>
<keyword evidence="5 7" id="KW-0443">Lipid metabolism</keyword>
<dbReference type="NCBIfam" id="NF002060">
    <property type="entry name" value="PRK00892.1"/>
    <property type="match status" value="1"/>
</dbReference>
<dbReference type="Pfam" id="PF04613">
    <property type="entry name" value="LpxD"/>
    <property type="match status" value="1"/>
</dbReference>
<comment type="catalytic activity">
    <reaction evidence="7">
        <text>a UDP-3-O-[(3R)-3-hydroxyacyl]-alpha-D-glucosamine + a (3R)-hydroxyacyl-[ACP] = a UDP-2-N,3-O-bis[(3R)-3-hydroxyacyl]-alpha-D-glucosamine + holo-[ACP] + H(+)</text>
        <dbReference type="Rhea" id="RHEA:53836"/>
        <dbReference type="Rhea" id="RHEA-COMP:9685"/>
        <dbReference type="Rhea" id="RHEA-COMP:9945"/>
        <dbReference type="ChEBI" id="CHEBI:15378"/>
        <dbReference type="ChEBI" id="CHEBI:64479"/>
        <dbReference type="ChEBI" id="CHEBI:78827"/>
        <dbReference type="ChEBI" id="CHEBI:137740"/>
        <dbReference type="ChEBI" id="CHEBI:137748"/>
        <dbReference type="EC" id="2.3.1.191"/>
    </reaction>
</comment>
<evidence type="ECO:0000313" key="9">
    <source>
        <dbReference type="EMBL" id="SDO98998.1"/>
    </source>
</evidence>
<keyword evidence="2 7" id="KW-0441">Lipid A biosynthesis</keyword>
<proteinExistence type="inferred from homology"/>
<dbReference type="Gene3D" id="3.40.1390.10">
    <property type="entry name" value="MurE/MurF, N-terminal domain"/>
    <property type="match status" value="1"/>
</dbReference>
<keyword evidence="3 7" id="KW-0808">Transferase</keyword>
<evidence type="ECO:0000259" key="8">
    <source>
        <dbReference type="Pfam" id="PF04613"/>
    </source>
</evidence>
<dbReference type="GO" id="GO:0016020">
    <property type="term" value="C:membrane"/>
    <property type="evidence" value="ECO:0007669"/>
    <property type="project" value="GOC"/>
</dbReference>
<feature type="active site" description="Proton acceptor" evidence="7">
    <location>
        <position position="242"/>
    </location>
</feature>
<dbReference type="STRING" id="91360.SAMN05660330_01545"/>
<dbReference type="EC" id="2.3.1.191" evidence="7"/>
<evidence type="ECO:0000256" key="3">
    <source>
        <dbReference type="ARBA" id="ARBA00022679"/>
    </source>
</evidence>
<organism evidence="9 10">
    <name type="scientific">Desulforhopalus singaporensis</name>
    <dbReference type="NCBI Taxonomy" id="91360"/>
    <lineage>
        <taxon>Bacteria</taxon>
        <taxon>Pseudomonadati</taxon>
        <taxon>Thermodesulfobacteriota</taxon>
        <taxon>Desulfobulbia</taxon>
        <taxon>Desulfobulbales</taxon>
        <taxon>Desulfocapsaceae</taxon>
        <taxon>Desulforhopalus</taxon>
    </lineage>
</organism>
<dbReference type="GO" id="GO:0009245">
    <property type="term" value="P:lipid A biosynthetic process"/>
    <property type="evidence" value="ECO:0007669"/>
    <property type="project" value="UniProtKB-UniRule"/>
</dbReference>
<reference evidence="9 10" key="1">
    <citation type="submission" date="2016-10" db="EMBL/GenBank/DDBJ databases">
        <authorList>
            <person name="de Groot N.N."/>
        </authorList>
    </citation>
    <scope>NUCLEOTIDE SEQUENCE [LARGE SCALE GENOMIC DNA]</scope>
    <source>
        <strain evidence="9 10">DSM 12130</strain>
    </source>
</reference>
<dbReference type="GO" id="GO:0103118">
    <property type="term" value="F:UDP-3-O-[(3R)-3-hydroxyacyl]-glucosamine N-acyltransferase activity"/>
    <property type="evidence" value="ECO:0007669"/>
    <property type="project" value="UniProtKB-EC"/>
</dbReference>
<dbReference type="RefSeq" id="WP_092221470.1">
    <property type="nucleotide sequence ID" value="NZ_FNJI01000008.1"/>
</dbReference>
<gene>
    <name evidence="7" type="primary">lpxD</name>
    <name evidence="9" type="ORF">SAMN05660330_01545</name>
</gene>
<comment type="subunit">
    <text evidence="7">Homotrimer.</text>
</comment>
<keyword evidence="1 7" id="KW-0444">Lipid biosynthesis</keyword>
<dbReference type="Pfam" id="PF14602">
    <property type="entry name" value="Hexapep_2"/>
    <property type="match status" value="2"/>
</dbReference>
<protein>
    <recommendedName>
        <fullName evidence="7">UDP-3-O-acylglucosamine N-acyltransferase</fullName>
        <ecNumber evidence="7">2.3.1.191</ecNumber>
    </recommendedName>
</protein>
<dbReference type="InterPro" id="IPR011004">
    <property type="entry name" value="Trimer_LpxA-like_sf"/>
</dbReference>
<comment type="pathway">
    <text evidence="7">Bacterial outer membrane biogenesis; LPS lipid A biosynthesis.</text>
</comment>
<dbReference type="PROSITE" id="PS00101">
    <property type="entry name" value="HEXAPEP_TRANSFERASES"/>
    <property type="match status" value="1"/>
</dbReference>
<comment type="similarity">
    <text evidence="7">Belongs to the transferase hexapeptide repeat family. LpxD subfamily.</text>
</comment>
<dbReference type="GO" id="GO:0016410">
    <property type="term" value="F:N-acyltransferase activity"/>
    <property type="evidence" value="ECO:0007669"/>
    <property type="project" value="InterPro"/>
</dbReference>